<reference evidence="7" key="1">
    <citation type="submission" date="2011-08" db="EMBL/GenBank/DDBJ databases">
        <authorList>
            <person name="Rombauts S."/>
        </authorList>
    </citation>
    <scope>NUCLEOTIDE SEQUENCE</scope>
    <source>
        <strain evidence="7">London</strain>
    </source>
</reference>
<keyword evidence="3" id="KW-0645">Protease</keyword>
<dbReference type="EnsemblMetazoa" id="tetur09g03880.1">
    <property type="protein sequence ID" value="tetur09g03880.1"/>
    <property type="gene ID" value="tetur09g03880"/>
</dbReference>
<name>T1KDR0_TETUR</name>
<comment type="similarity">
    <text evidence="2">Belongs to the peptidase S1 family. CLIP subfamily.</text>
</comment>
<dbReference type="HOGENOM" id="CLU_006842_0_0_1"/>
<keyword evidence="3" id="KW-0720">Serine protease</keyword>
<feature type="signal peptide" evidence="4">
    <location>
        <begin position="1"/>
        <end position="23"/>
    </location>
</feature>
<dbReference type="STRING" id="32264.T1KDR0"/>
<evidence type="ECO:0000313" key="7">
    <source>
        <dbReference type="Proteomes" id="UP000015104"/>
    </source>
</evidence>
<reference evidence="6" key="2">
    <citation type="submission" date="2015-06" db="UniProtKB">
        <authorList>
            <consortium name="EnsemblMetazoa"/>
        </authorList>
    </citation>
    <scope>IDENTIFICATION</scope>
</reference>
<evidence type="ECO:0000256" key="1">
    <source>
        <dbReference type="ARBA" id="ARBA00023157"/>
    </source>
</evidence>
<evidence type="ECO:0000256" key="2">
    <source>
        <dbReference type="ARBA" id="ARBA00024195"/>
    </source>
</evidence>
<dbReference type="InterPro" id="IPR001254">
    <property type="entry name" value="Trypsin_dom"/>
</dbReference>
<dbReference type="SMART" id="SM00020">
    <property type="entry name" value="Tryp_SPc"/>
    <property type="match status" value="1"/>
</dbReference>
<dbReference type="AlphaFoldDB" id="T1KDR0"/>
<protein>
    <recommendedName>
        <fullName evidence="5">Peptidase S1 domain-containing protein</fullName>
    </recommendedName>
</protein>
<dbReference type="EMBL" id="CAEY01002026">
    <property type="status" value="NOT_ANNOTATED_CDS"/>
    <property type="molecule type" value="Genomic_DNA"/>
</dbReference>
<evidence type="ECO:0000256" key="3">
    <source>
        <dbReference type="RuleBase" id="RU363034"/>
    </source>
</evidence>
<dbReference type="InterPro" id="IPR051487">
    <property type="entry name" value="Ser/Thr_Proteases_Immune/Dev"/>
</dbReference>
<dbReference type="GO" id="GO:0006508">
    <property type="term" value="P:proteolysis"/>
    <property type="evidence" value="ECO:0007669"/>
    <property type="project" value="UniProtKB-KW"/>
</dbReference>
<dbReference type="Pfam" id="PF00089">
    <property type="entry name" value="Trypsin"/>
    <property type="match status" value="1"/>
</dbReference>
<dbReference type="PROSITE" id="PS00134">
    <property type="entry name" value="TRYPSIN_HIS"/>
    <property type="match status" value="1"/>
</dbReference>
<dbReference type="InterPro" id="IPR033116">
    <property type="entry name" value="TRYPSIN_SER"/>
</dbReference>
<dbReference type="PANTHER" id="PTHR24256">
    <property type="entry name" value="TRYPTASE-RELATED"/>
    <property type="match status" value="1"/>
</dbReference>
<feature type="domain" description="Peptidase S1" evidence="5">
    <location>
        <begin position="34"/>
        <end position="291"/>
    </location>
</feature>
<dbReference type="Gene3D" id="2.40.10.10">
    <property type="entry name" value="Trypsin-like serine proteases"/>
    <property type="match status" value="1"/>
</dbReference>
<evidence type="ECO:0000259" key="5">
    <source>
        <dbReference type="PROSITE" id="PS50240"/>
    </source>
</evidence>
<keyword evidence="1" id="KW-1015">Disulfide bond</keyword>
<dbReference type="PROSITE" id="PS50240">
    <property type="entry name" value="TRYPSIN_DOM"/>
    <property type="match status" value="1"/>
</dbReference>
<accession>T1KDR0</accession>
<dbReference type="SUPFAM" id="SSF50494">
    <property type="entry name" value="Trypsin-like serine proteases"/>
    <property type="match status" value="1"/>
</dbReference>
<keyword evidence="7" id="KW-1185">Reference proteome</keyword>
<evidence type="ECO:0000313" key="6">
    <source>
        <dbReference type="EnsemblMetazoa" id="tetur09g03880.1"/>
    </source>
</evidence>
<dbReference type="InterPro" id="IPR001314">
    <property type="entry name" value="Peptidase_S1A"/>
</dbReference>
<keyword evidence="4" id="KW-0732">Signal</keyword>
<dbReference type="GO" id="GO:0004252">
    <property type="term" value="F:serine-type endopeptidase activity"/>
    <property type="evidence" value="ECO:0007669"/>
    <property type="project" value="InterPro"/>
</dbReference>
<dbReference type="InterPro" id="IPR018114">
    <property type="entry name" value="TRYPSIN_HIS"/>
</dbReference>
<dbReference type="Proteomes" id="UP000015104">
    <property type="component" value="Unassembled WGS sequence"/>
</dbReference>
<dbReference type="InterPro" id="IPR009003">
    <property type="entry name" value="Peptidase_S1_PA"/>
</dbReference>
<sequence>MVQLCAKHVILLWSSLIFNQILAEHLQLSMKPRIYKGEPIEKSKLPWIAYLRLFAPDDAFYNECGGVLIDDRHVLTAAHCLYLDNETMVQMKDLYISFNVKDKPLRMKNENPSETFFIHPKFDYSHDWIMENDLAIIKLKSPVGPAIKPICISRTVNLAFGDKLEIAGYGSIDDSGSESGSLLYTKVDLIPRDECDQQRKIFVDKQIASGKMDPKKVPELLDTQICAINRKTRGDSCPGDSGGPLVGKINSSQYSLIGIVTGSWTNCGSPDVPGLYTWVAKFMSWIESVGAKPCIV</sequence>
<evidence type="ECO:0000256" key="4">
    <source>
        <dbReference type="SAM" id="SignalP"/>
    </source>
</evidence>
<dbReference type="InterPro" id="IPR043504">
    <property type="entry name" value="Peptidase_S1_PA_chymotrypsin"/>
</dbReference>
<keyword evidence="3" id="KW-0378">Hydrolase</keyword>
<dbReference type="eggNOG" id="KOG3627">
    <property type="taxonomic scope" value="Eukaryota"/>
</dbReference>
<proteinExistence type="inferred from homology"/>
<dbReference type="PRINTS" id="PR00722">
    <property type="entry name" value="CHYMOTRYPSIN"/>
</dbReference>
<dbReference type="CDD" id="cd00190">
    <property type="entry name" value="Tryp_SPc"/>
    <property type="match status" value="1"/>
</dbReference>
<organism evidence="6 7">
    <name type="scientific">Tetranychus urticae</name>
    <name type="common">Two-spotted spider mite</name>
    <dbReference type="NCBI Taxonomy" id="32264"/>
    <lineage>
        <taxon>Eukaryota</taxon>
        <taxon>Metazoa</taxon>
        <taxon>Ecdysozoa</taxon>
        <taxon>Arthropoda</taxon>
        <taxon>Chelicerata</taxon>
        <taxon>Arachnida</taxon>
        <taxon>Acari</taxon>
        <taxon>Acariformes</taxon>
        <taxon>Trombidiformes</taxon>
        <taxon>Prostigmata</taxon>
        <taxon>Eleutherengona</taxon>
        <taxon>Raphignathae</taxon>
        <taxon>Tetranychoidea</taxon>
        <taxon>Tetranychidae</taxon>
        <taxon>Tetranychus</taxon>
    </lineage>
</organism>
<dbReference type="PROSITE" id="PS00135">
    <property type="entry name" value="TRYPSIN_SER"/>
    <property type="match status" value="1"/>
</dbReference>
<feature type="chain" id="PRO_5007729018" description="Peptidase S1 domain-containing protein" evidence="4">
    <location>
        <begin position="24"/>
        <end position="296"/>
    </location>
</feature>